<dbReference type="GO" id="GO:0004518">
    <property type="term" value="F:nuclease activity"/>
    <property type="evidence" value="ECO:0007669"/>
    <property type="project" value="UniProtKB-KW"/>
</dbReference>
<comment type="subcellular location">
    <subcellularLocation>
        <location evidence="2">Nucleus</location>
    </subcellularLocation>
</comment>
<name>A0A059D0M9_EUCGR</name>
<dbReference type="GO" id="GO:0016787">
    <property type="term" value="F:hydrolase activity"/>
    <property type="evidence" value="ECO:0007669"/>
    <property type="project" value="UniProtKB-KW"/>
</dbReference>
<dbReference type="PANTHER" id="PTHR22930:SF273">
    <property type="entry name" value="NUCLEASE HARBI1"/>
    <property type="match status" value="1"/>
</dbReference>
<dbReference type="PANTHER" id="PTHR22930">
    <property type="match status" value="1"/>
</dbReference>
<feature type="domain" description="DUF8040" evidence="9">
    <location>
        <begin position="28"/>
        <end position="118"/>
    </location>
</feature>
<dbReference type="InterPro" id="IPR027806">
    <property type="entry name" value="HARBI1_dom"/>
</dbReference>
<evidence type="ECO:0000256" key="5">
    <source>
        <dbReference type="ARBA" id="ARBA00022723"/>
    </source>
</evidence>
<proteinExistence type="inferred from homology"/>
<protein>
    <recommendedName>
        <fullName evidence="11">DDE Tnp4 domain-containing protein</fullName>
    </recommendedName>
</protein>
<dbReference type="FunCoup" id="A0A059D0M9">
    <property type="interactions" value="20"/>
</dbReference>
<evidence type="ECO:0000256" key="3">
    <source>
        <dbReference type="ARBA" id="ARBA00006958"/>
    </source>
</evidence>
<organism evidence="10">
    <name type="scientific">Eucalyptus grandis</name>
    <name type="common">Flooded gum</name>
    <dbReference type="NCBI Taxonomy" id="71139"/>
    <lineage>
        <taxon>Eukaryota</taxon>
        <taxon>Viridiplantae</taxon>
        <taxon>Streptophyta</taxon>
        <taxon>Embryophyta</taxon>
        <taxon>Tracheophyta</taxon>
        <taxon>Spermatophyta</taxon>
        <taxon>Magnoliopsida</taxon>
        <taxon>eudicotyledons</taxon>
        <taxon>Gunneridae</taxon>
        <taxon>Pentapetalae</taxon>
        <taxon>rosids</taxon>
        <taxon>malvids</taxon>
        <taxon>Myrtales</taxon>
        <taxon>Myrtaceae</taxon>
        <taxon>Myrtoideae</taxon>
        <taxon>Eucalypteae</taxon>
        <taxon>Eucalyptus</taxon>
    </lineage>
</organism>
<evidence type="ECO:0000256" key="1">
    <source>
        <dbReference type="ARBA" id="ARBA00001968"/>
    </source>
</evidence>
<reference evidence="10" key="1">
    <citation type="submission" date="2013-07" db="EMBL/GenBank/DDBJ databases">
        <title>The genome of Eucalyptus grandis.</title>
        <authorList>
            <person name="Schmutz J."/>
            <person name="Hayes R."/>
            <person name="Myburg A."/>
            <person name="Tuskan G."/>
            <person name="Grattapaglia D."/>
            <person name="Rokhsar D.S."/>
        </authorList>
    </citation>
    <scope>NUCLEOTIDE SEQUENCE</scope>
    <source>
        <tissue evidence="10">Leaf extractions</tissue>
    </source>
</reference>
<dbReference type="GO" id="GO:0005634">
    <property type="term" value="C:nucleus"/>
    <property type="evidence" value="ECO:0007669"/>
    <property type="project" value="UniProtKB-SubCell"/>
</dbReference>
<dbReference type="Gramene" id="KCW84014">
    <property type="protein sequence ID" value="KCW84014"/>
    <property type="gene ID" value="EUGRSUZ_B00883"/>
</dbReference>
<dbReference type="GO" id="GO:0046872">
    <property type="term" value="F:metal ion binding"/>
    <property type="evidence" value="ECO:0007669"/>
    <property type="project" value="UniProtKB-KW"/>
</dbReference>
<dbReference type="AlphaFoldDB" id="A0A059D0M9"/>
<dbReference type="Pfam" id="PF26138">
    <property type="entry name" value="DUF8040"/>
    <property type="match status" value="1"/>
</dbReference>
<sequence>MESCDDEKDGGYENLMPKALSPGVASGGAKFVDEVLNGQDECCLDNFWMDKNVFYKLCQVLQSRGLLRHTNGIKIEEQLAIFLFIIGHNLRTQAVRELFRYSGETISRHFNNVLIAITAVSLDFFQPPKSDVPQEVLENPRLYPYFKDCVRAVDCIPFLVTVAVDEQGPFRNKNSLLMQNVQLVHLTSSRHYLVDTKSVNLPGFLSPYHDVPYHLNGLPGDRHLQDAKDVFNQWHSLLRNSMNRIFSALKARFPILTSTPPYPLQTQVKLVVTGCAIHNYIHIEKPDDWLFRRFEHGDVMQMDDALPSVEVEQPMFFENQDLDFPFVTEDLEMSLQLRDLLATEM</sequence>
<comment type="similarity">
    <text evidence="3">Belongs to the HARBI1 family.</text>
</comment>
<dbReference type="InterPro" id="IPR045249">
    <property type="entry name" value="HARBI1-like"/>
</dbReference>
<dbReference type="InParanoid" id="A0A059D0M9"/>
<dbReference type="OMA" id="DLNFVHV"/>
<dbReference type="EMBL" id="KK198754">
    <property type="protein sequence ID" value="KCW84014.1"/>
    <property type="molecule type" value="Genomic_DNA"/>
</dbReference>
<evidence type="ECO:0000256" key="7">
    <source>
        <dbReference type="ARBA" id="ARBA00023242"/>
    </source>
</evidence>
<evidence type="ECO:0008006" key="11">
    <source>
        <dbReference type="Google" id="ProtNLM"/>
    </source>
</evidence>
<evidence type="ECO:0000256" key="2">
    <source>
        <dbReference type="ARBA" id="ARBA00004123"/>
    </source>
</evidence>
<evidence type="ECO:0000256" key="6">
    <source>
        <dbReference type="ARBA" id="ARBA00022801"/>
    </source>
</evidence>
<accession>A0A059D0M9</accession>
<keyword evidence="7" id="KW-0539">Nucleus</keyword>
<gene>
    <name evidence="10" type="ORF">EUGRSUZ_B00883</name>
</gene>
<comment type="cofactor">
    <cofactor evidence="1">
        <name>a divalent metal cation</name>
        <dbReference type="ChEBI" id="CHEBI:60240"/>
    </cofactor>
</comment>
<evidence type="ECO:0000259" key="8">
    <source>
        <dbReference type="Pfam" id="PF13359"/>
    </source>
</evidence>
<dbReference type="Pfam" id="PF13359">
    <property type="entry name" value="DDE_Tnp_4"/>
    <property type="match status" value="1"/>
</dbReference>
<evidence type="ECO:0000259" key="9">
    <source>
        <dbReference type="Pfam" id="PF26138"/>
    </source>
</evidence>
<keyword evidence="4" id="KW-0540">Nuclease</keyword>
<keyword evidence="6" id="KW-0378">Hydrolase</keyword>
<keyword evidence="5" id="KW-0479">Metal-binding</keyword>
<dbReference type="InterPro" id="IPR058353">
    <property type="entry name" value="DUF8040"/>
</dbReference>
<feature type="domain" description="DDE Tnp4" evidence="8">
    <location>
        <begin position="190"/>
        <end position="279"/>
    </location>
</feature>
<evidence type="ECO:0000313" key="10">
    <source>
        <dbReference type="EMBL" id="KCW84014.1"/>
    </source>
</evidence>
<evidence type="ECO:0000256" key="4">
    <source>
        <dbReference type="ARBA" id="ARBA00022722"/>
    </source>
</evidence>